<protein>
    <submittedName>
        <fullName evidence="7">Magnesium transporter CorA family protein</fullName>
    </submittedName>
</protein>
<keyword evidence="3 6" id="KW-0812">Transmembrane</keyword>
<dbReference type="PANTHER" id="PTHR47891">
    <property type="entry name" value="TRANSPORTER-RELATED"/>
    <property type="match status" value="1"/>
</dbReference>
<dbReference type="EMBL" id="JAPDPI010000021">
    <property type="protein sequence ID" value="MCW3806206.1"/>
    <property type="molecule type" value="Genomic_DNA"/>
</dbReference>
<dbReference type="GO" id="GO:0016020">
    <property type="term" value="C:membrane"/>
    <property type="evidence" value="ECO:0007669"/>
    <property type="project" value="UniProtKB-SubCell"/>
</dbReference>
<proteinExistence type="inferred from homology"/>
<feature type="transmembrane region" description="Helical" evidence="6">
    <location>
        <begin position="253"/>
        <end position="271"/>
    </location>
</feature>
<dbReference type="RefSeq" id="WP_301199578.1">
    <property type="nucleotide sequence ID" value="NZ_JAPDPI010000021.1"/>
</dbReference>
<dbReference type="Proteomes" id="UP001207408">
    <property type="component" value="Unassembled WGS sequence"/>
</dbReference>
<dbReference type="Pfam" id="PF01544">
    <property type="entry name" value="CorA"/>
    <property type="match status" value="1"/>
</dbReference>
<comment type="similarity">
    <text evidence="2">Belongs to the CorA metal ion transporter (MIT) (TC 1.A.35) family.</text>
</comment>
<sequence>MIKIFKTFGGYVEINEPQKDCWINITNPTEKEINKLNSEFGLPNDLVNDILDQDERPRIEFDDYWTLIILRIPVETENNGVPFSTIPLGIFMAENFTLTLCLQDNQVLPIGQPSPFRDQYREITDSINFILRLFLRSGNLYLRYLKQINQMTALIEQDLEKSIKNKELNKLLKMEKCLVYFITSIKANEIVLAKLRNSKKITTEINEELLEDAFIENKQALDMAQIYSDIQSGMMDAFASVISNNLNVVMKQLTLISIILMIPTLIASMFGMNVPNFMENSMWAMPSIISGSLALSFLGVMIFRKRQWF</sequence>
<gene>
    <name evidence="7" type="ORF">OM074_11270</name>
</gene>
<dbReference type="InterPro" id="IPR045863">
    <property type="entry name" value="CorA_TM1_TM2"/>
</dbReference>
<dbReference type="SUPFAM" id="SSF144083">
    <property type="entry name" value="Magnesium transport protein CorA, transmembrane region"/>
    <property type="match status" value="1"/>
</dbReference>
<evidence type="ECO:0000313" key="7">
    <source>
        <dbReference type="EMBL" id="MCW3806206.1"/>
    </source>
</evidence>
<comment type="caution">
    <text evidence="7">The sequence shown here is derived from an EMBL/GenBank/DDBJ whole genome shotgun (WGS) entry which is preliminary data.</text>
</comment>
<evidence type="ECO:0000256" key="5">
    <source>
        <dbReference type="ARBA" id="ARBA00023136"/>
    </source>
</evidence>
<evidence type="ECO:0000256" key="1">
    <source>
        <dbReference type="ARBA" id="ARBA00004141"/>
    </source>
</evidence>
<evidence type="ECO:0000256" key="3">
    <source>
        <dbReference type="ARBA" id="ARBA00022692"/>
    </source>
</evidence>
<dbReference type="Gene3D" id="3.30.460.20">
    <property type="entry name" value="CorA soluble domain-like"/>
    <property type="match status" value="1"/>
</dbReference>
<dbReference type="InterPro" id="IPR002523">
    <property type="entry name" value="MgTranspt_CorA/ZnTranspt_ZntB"/>
</dbReference>
<keyword evidence="4 6" id="KW-1133">Transmembrane helix</keyword>
<name>A0AAE3MEX8_9BACT</name>
<accession>A0AAE3MEX8</accession>
<organism evidence="7 8">
    <name type="scientific">Plebeiibacterium marinum</name>
    <dbReference type="NCBI Taxonomy" id="2992111"/>
    <lineage>
        <taxon>Bacteria</taxon>
        <taxon>Pseudomonadati</taxon>
        <taxon>Bacteroidota</taxon>
        <taxon>Bacteroidia</taxon>
        <taxon>Marinilabiliales</taxon>
        <taxon>Marinilabiliaceae</taxon>
        <taxon>Plebeiibacterium</taxon>
    </lineage>
</organism>
<keyword evidence="5 6" id="KW-0472">Membrane</keyword>
<keyword evidence="8" id="KW-1185">Reference proteome</keyword>
<feature type="transmembrane region" description="Helical" evidence="6">
    <location>
        <begin position="283"/>
        <end position="303"/>
    </location>
</feature>
<evidence type="ECO:0000256" key="2">
    <source>
        <dbReference type="ARBA" id="ARBA00009765"/>
    </source>
</evidence>
<dbReference type="CDD" id="cd12827">
    <property type="entry name" value="EcCorA_ZntB-like_u2"/>
    <property type="match status" value="1"/>
</dbReference>
<dbReference type="AlphaFoldDB" id="A0AAE3MEX8"/>
<dbReference type="InterPro" id="IPR047199">
    <property type="entry name" value="CorA-like"/>
</dbReference>
<dbReference type="GO" id="GO:0046873">
    <property type="term" value="F:metal ion transmembrane transporter activity"/>
    <property type="evidence" value="ECO:0007669"/>
    <property type="project" value="InterPro"/>
</dbReference>
<comment type="subcellular location">
    <subcellularLocation>
        <location evidence="1">Membrane</location>
        <topology evidence="1">Multi-pass membrane protein</topology>
    </subcellularLocation>
</comment>
<dbReference type="InterPro" id="IPR045861">
    <property type="entry name" value="CorA_cytoplasmic_dom"/>
</dbReference>
<evidence type="ECO:0000256" key="6">
    <source>
        <dbReference type="SAM" id="Phobius"/>
    </source>
</evidence>
<reference evidence="7" key="1">
    <citation type="submission" date="2022-10" db="EMBL/GenBank/DDBJ databases">
        <authorList>
            <person name="Yu W.X."/>
        </authorList>
    </citation>
    <scope>NUCLEOTIDE SEQUENCE</scope>
    <source>
        <strain evidence="7">D04</strain>
    </source>
</reference>
<dbReference type="Gene3D" id="1.20.58.340">
    <property type="entry name" value="Magnesium transport protein CorA, transmembrane region"/>
    <property type="match status" value="2"/>
</dbReference>
<evidence type="ECO:0000256" key="4">
    <source>
        <dbReference type="ARBA" id="ARBA00022989"/>
    </source>
</evidence>
<dbReference type="PANTHER" id="PTHR47891:SF2">
    <property type="entry name" value="MAGNESIUM AND COBALT TRANSPORTER"/>
    <property type="match status" value="1"/>
</dbReference>
<evidence type="ECO:0000313" key="8">
    <source>
        <dbReference type="Proteomes" id="UP001207408"/>
    </source>
</evidence>
<dbReference type="SUPFAM" id="SSF143865">
    <property type="entry name" value="CorA soluble domain-like"/>
    <property type="match status" value="1"/>
</dbReference>